<keyword evidence="10" id="KW-1185">Reference proteome</keyword>
<gene>
    <name evidence="9" type="ORF">Ciccas_003357</name>
</gene>
<feature type="region of interest" description="Disordered" evidence="7">
    <location>
        <begin position="293"/>
        <end position="373"/>
    </location>
</feature>
<evidence type="ECO:0000313" key="9">
    <source>
        <dbReference type="EMBL" id="KAL3317987.1"/>
    </source>
</evidence>
<keyword evidence="6" id="KW-0539">Nucleus</keyword>
<comment type="caution">
    <text evidence="9">The sequence shown here is derived from an EMBL/GenBank/DDBJ whole genome shotgun (WGS) entry which is preliminary data.</text>
</comment>
<dbReference type="Proteomes" id="UP001626550">
    <property type="component" value="Unassembled WGS sequence"/>
</dbReference>
<dbReference type="Pfam" id="PF12874">
    <property type="entry name" value="zf-met"/>
    <property type="match status" value="3"/>
</dbReference>
<dbReference type="SUPFAM" id="SSF57667">
    <property type="entry name" value="beta-beta-alpha zinc fingers"/>
    <property type="match status" value="3"/>
</dbReference>
<dbReference type="InterPro" id="IPR013087">
    <property type="entry name" value="Znf_C2H2_type"/>
</dbReference>
<dbReference type="InterPro" id="IPR036236">
    <property type="entry name" value="Znf_C2H2_sf"/>
</dbReference>
<dbReference type="EMBL" id="JBJKFK010000302">
    <property type="protein sequence ID" value="KAL3317987.1"/>
    <property type="molecule type" value="Genomic_DNA"/>
</dbReference>
<evidence type="ECO:0000256" key="6">
    <source>
        <dbReference type="ARBA" id="ARBA00023242"/>
    </source>
</evidence>
<feature type="compositionally biased region" description="Basic and acidic residues" evidence="7">
    <location>
        <begin position="363"/>
        <end position="373"/>
    </location>
</feature>
<evidence type="ECO:0000256" key="7">
    <source>
        <dbReference type="SAM" id="MobiDB-lite"/>
    </source>
</evidence>
<evidence type="ECO:0000256" key="4">
    <source>
        <dbReference type="ARBA" id="ARBA00022771"/>
    </source>
</evidence>
<dbReference type="PANTHER" id="PTHR46144">
    <property type="entry name" value="ZINC FINGER PROTEIN 385B-LIKE"/>
    <property type="match status" value="1"/>
</dbReference>
<dbReference type="PROSITE" id="PS00028">
    <property type="entry name" value="ZINC_FINGER_C2H2_1"/>
    <property type="match status" value="1"/>
</dbReference>
<keyword evidence="4" id="KW-0863">Zinc-finger</keyword>
<protein>
    <recommendedName>
        <fullName evidence="8">C2H2-type domain-containing protein</fullName>
    </recommendedName>
</protein>
<dbReference type="Gene3D" id="3.30.160.60">
    <property type="entry name" value="Classic Zinc Finger"/>
    <property type="match status" value="3"/>
</dbReference>
<dbReference type="GO" id="GO:0005634">
    <property type="term" value="C:nucleus"/>
    <property type="evidence" value="ECO:0007669"/>
    <property type="project" value="UniProtKB-SubCell"/>
</dbReference>
<sequence length="424" mass="47503">MGPNPPYIPPYNQQMPYNNGVPPLNKTLLPNPPAYPMFNSPLQPPSYGVDYPPCRPFGPPPPRGIKRPFGQINRPMVPNKVYPCDTCKVKCSTYTSYQMHMQSPGHLKKVERAKSGFKPNEIKCDLCMISVTSEEHLQIHMAGAKHRKNATAAAALAATSQAQMGGEGVAERSAKTGESNVDVQMPSITFRRPIVGHYSCEVCNVFCDTEVQMNVHLGGKKHKMNIRLKESGGPPPPYFLPVDSCYGEDFDQQVFDSIALELSTLEKDLMDLKSKGKSLKRGAQWSSVLRQLYIPPEPKPPKPVEAEASQKVEDGDGPKAEDEGERVKVEDEGEGNKAEEEEKEATDEDAKVKQEEEQEEKEEQTKEVDEREKPFCEHAKCSQLRALKMYQAWLLFQREQMQIAGSKRLKHLSHELGNAKRKAL</sequence>
<proteinExistence type="predicted"/>
<organism evidence="9 10">
    <name type="scientific">Cichlidogyrus casuarinus</name>
    <dbReference type="NCBI Taxonomy" id="1844966"/>
    <lineage>
        <taxon>Eukaryota</taxon>
        <taxon>Metazoa</taxon>
        <taxon>Spiralia</taxon>
        <taxon>Lophotrochozoa</taxon>
        <taxon>Platyhelminthes</taxon>
        <taxon>Monogenea</taxon>
        <taxon>Monopisthocotylea</taxon>
        <taxon>Dactylogyridea</taxon>
        <taxon>Ancyrocephalidae</taxon>
        <taxon>Cichlidogyrus</taxon>
    </lineage>
</organism>
<keyword evidence="3" id="KW-0677">Repeat</keyword>
<keyword evidence="5" id="KW-0862">Zinc</keyword>
<dbReference type="InterPro" id="IPR051868">
    <property type="entry name" value="ZN346_ZMAT4"/>
</dbReference>
<name>A0ABD2QEL7_9PLAT</name>
<evidence type="ECO:0000313" key="10">
    <source>
        <dbReference type="Proteomes" id="UP001626550"/>
    </source>
</evidence>
<evidence type="ECO:0000256" key="3">
    <source>
        <dbReference type="ARBA" id="ARBA00022737"/>
    </source>
</evidence>
<feature type="domain" description="C2H2-type" evidence="8">
    <location>
        <begin position="124"/>
        <end position="146"/>
    </location>
</feature>
<dbReference type="PANTHER" id="PTHR46144:SF6">
    <property type="entry name" value="C2H2-TYPE DOMAIN-CONTAINING PROTEIN"/>
    <property type="match status" value="1"/>
</dbReference>
<dbReference type="AlphaFoldDB" id="A0ABD2QEL7"/>
<dbReference type="SMART" id="SM00451">
    <property type="entry name" value="ZnF_U1"/>
    <property type="match status" value="3"/>
</dbReference>
<keyword evidence="2" id="KW-0479">Metal-binding</keyword>
<evidence type="ECO:0000256" key="5">
    <source>
        <dbReference type="ARBA" id="ARBA00022833"/>
    </source>
</evidence>
<reference evidence="9 10" key="1">
    <citation type="submission" date="2024-11" db="EMBL/GenBank/DDBJ databases">
        <title>Adaptive evolution of stress response genes in parasites aligns with host niche diversity.</title>
        <authorList>
            <person name="Hahn C."/>
            <person name="Resl P."/>
        </authorList>
    </citation>
    <scope>NUCLEOTIDE SEQUENCE [LARGE SCALE GENOMIC DNA]</scope>
    <source>
        <strain evidence="9">EGGRZ-B1_66</strain>
        <tissue evidence="9">Body</tissue>
    </source>
</reference>
<dbReference type="InterPro" id="IPR003604">
    <property type="entry name" value="Matrin/U1-like-C_Znf_C2H2"/>
</dbReference>
<dbReference type="SMART" id="SM00355">
    <property type="entry name" value="ZnF_C2H2"/>
    <property type="match status" value="3"/>
</dbReference>
<evidence type="ECO:0000256" key="1">
    <source>
        <dbReference type="ARBA" id="ARBA00004123"/>
    </source>
</evidence>
<dbReference type="GO" id="GO:0008270">
    <property type="term" value="F:zinc ion binding"/>
    <property type="evidence" value="ECO:0007669"/>
    <property type="project" value="UniProtKB-KW"/>
</dbReference>
<accession>A0ABD2QEL7</accession>
<comment type="subcellular location">
    <subcellularLocation>
        <location evidence="1">Nucleus</location>
    </subcellularLocation>
</comment>
<evidence type="ECO:0000259" key="8">
    <source>
        <dbReference type="PROSITE" id="PS00028"/>
    </source>
</evidence>
<evidence type="ECO:0000256" key="2">
    <source>
        <dbReference type="ARBA" id="ARBA00022723"/>
    </source>
</evidence>
<feature type="compositionally biased region" description="Basic and acidic residues" evidence="7">
    <location>
        <begin position="299"/>
        <end position="340"/>
    </location>
</feature>